<dbReference type="AlphaFoldDB" id="A0AAD7KCX2"/>
<reference evidence="1" key="1">
    <citation type="submission" date="2023-03" db="EMBL/GenBank/DDBJ databases">
        <title>Massive genome expansion in bonnet fungi (Mycena s.s.) driven by repeated elements and novel gene families across ecological guilds.</title>
        <authorList>
            <consortium name="Lawrence Berkeley National Laboratory"/>
            <person name="Harder C.B."/>
            <person name="Miyauchi S."/>
            <person name="Viragh M."/>
            <person name="Kuo A."/>
            <person name="Thoen E."/>
            <person name="Andreopoulos B."/>
            <person name="Lu D."/>
            <person name="Skrede I."/>
            <person name="Drula E."/>
            <person name="Henrissat B."/>
            <person name="Morin E."/>
            <person name="Kohler A."/>
            <person name="Barry K."/>
            <person name="LaButti K."/>
            <person name="Morin E."/>
            <person name="Salamov A."/>
            <person name="Lipzen A."/>
            <person name="Mereny Z."/>
            <person name="Hegedus B."/>
            <person name="Baldrian P."/>
            <person name="Stursova M."/>
            <person name="Weitz H."/>
            <person name="Taylor A."/>
            <person name="Grigoriev I.V."/>
            <person name="Nagy L.G."/>
            <person name="Martin F."/>
            <person name="Kauserud H."/>
        </authorList>
    </citation>
    <scope>NUCLEOTIDE SEQUENCE</scope>
    <source>
        <strain evidence="1">CBHHK188m</strain>
    </source>
</reference>
<comment type="caution">
    <text evidence="1">The sequence shown here is derived from an EMBL/GenBank/DDBJ whole genome shotgun (WGS) entry which is preliminary data.</text>
</comment>
<evidence type="ECO:0000313" key="2">
    <source>
        <dbReference type="Proteomes" id="UP001215280"/>
    </source>
</evidence>
<gene>
    <name evidence="1" type="ORF">DFH07DRAFT_684062</name>
</gene>
<accession>A0AAD7KCX2</accession>
<feature type="non-terminal residue" evidence="1">
    <location>
        <position position="106"/>
    </location>
</feature>
<name>A0AAD7KCX2_9AGAR</name>
<sequence>GITFSHASTHQGNSLVLYHPRNSREVIPGSIQQILSVGEEVKFEIQRQAPLEVGMRDPFVRYRPLFPAHTYSSKMSNIVDTVPLHDILSHYARFNFYGGRCVVLDL</sequence>
<feature type="non-terminal residue" evidence="1">
    <location>
        <position position="1"/>
    </location>
</feature>
<proteinExistence type="predicted"/>
<organism evidence="1 2">
    <name type="scientific">Mycena maculata</name>
    <dbReference type="NCBI Taxonomy" id="230809"/>
    <lineage>
        <taxon>Eukaryota</taxon>
        <taxon>Fungi</taxon>
        <taxon>Dikarya</taxon>
        <taxon>Basidiomycota</taxon>
        <taxon>Agaricomycotina</taxon>
        <taxon>Agaricomycetes</taxon>
        <taxon>Agaricomycetidae</taxon>
        <taxon>Agaricales</taxon>
        <taxon>Marasmiineae</taxon>
        <taxon>Mycenaceae</taxon>
        <taxon>Mycena</taxon>
    </lineage>
</organism>
<keyword evidence="2" id="KW-1185">Reference proteome</keyword>
<evidence type="ECO:0000313" key="1">
    <source>
        <dbReference type="EMBL" id="KAJ7782053.1"/>
    </source>
</evidence>
<dbReference type="Proteomes" id="UP001215280">
    <property type="component" value="Unassembled WGS sequence"/>
</dbReference>
<dbReference type="EMBL" id="JARJLG010000004">
    <property type="protein sequence ID" value="KAJ7782053.1"/>
    <property type="molecule type" value="Genomic_DNA"/>
</dbReference>
<protein>
    <submittedName>
        <fullName evidence="1">Uncharacterized protein</fullName>
    </submittedName>
</protein>